<organism evidence="1 2">
    <name type="scientific">Xylona heveae (strain CBS 132557 / TC161)</name>
    <dbReference type="NCBI Taxonomy" id="1328760"/>
    <lineage>
        <taxon>Eukaryota</taxon>
        <taxon>Fungi</taxon>
        <taxon>Dikarya</taxon>
        <taxon>Ascomycota</taxon>
        <taxon>Pezizomycotina</taxon>
        <taxon>Xylonomycetes</taxon>
        <taxon>Xylonales</taxon>
        <taxon>Xylonaceae</taxon>
        <taxon>Xylona</taxon>
    </lineage>
</organism>
<proteinExistence type="predicted"/>
<dbReference type="AlphaFoldDB" id="A0A165FHS6"/>
<dbReference type="InParanoid" id="A0A165FHS6"/>
<dbReference type="STRING" id="1328760.A0A165FHS6"/>
<keyword evidence="2" id="KW-1185">Reference proteome</keyword>
<dbReference type="EMBL" id="KV407461">
    <property type="protein sequence ID" value="KZF20994.1"/>
    <property type="molecule type" value="Genomic_DNA"/>
</dbReference>
<evidence type="ECO:0000313" key="1">
    <source>
        <dbReference type="EMBL" id="KZF20994.1"/>
    </source>
</evidence>
<protein>
    <submittedName>
        <fullName evidence="1">Uncharacterized protein</fullName>
    </submittedName>
</protein>
<gene>
    <name evidence="1" type="ORF">L228DRAFT_248742</name>
</gene>
<sequence length="129" mass="14416">MDSSPARTLQRRPKKLGFRRDSYWCIVTGAVELSVEHGAMYATDEIATTELALTILFSLGQWDNDRKKQAVAQILPTLKKGFPSMDSGPTNVNKPKNLMTLVNTVHTKFGPFCLALEPATYLPFEQKTL</sequence>
<evidence type="ECO:0000313" key="2">
    <source>
        <dbReference type="Proteomes" id="UP000076632"/>
    </source>
</evidence>
<dbReference type="RefSeq" id="XP_018186549.1">
    <property type="nucleotide sequence ID" value="XM_018332919.1"/>
</dbReference>
<reference evidence="1 2" key="1">
    <citation type="journal article" date="2016" name="Fungal Biol.">
        <title>The genome of Xylona heveae provides a window into fungal endophytism.</title>
        <authorList>
            <person name="Gazis R."/>
            <person name="Kuo A."/>
            <person name="Riley R."/>
            <person name="LaButti K."/>
            <person name="Lipzen A."/>
            <person name="Lin J."/>
            <person name="Amirebrahimi M."/>
            <person name="Hesse C.N."/>
            <person name="Spatafora J.W."/>
            <person name="Henrissat B."/>
            <person name="Hainaut M."/>
            <person name="Grigoriev I.V."/>
            <person name="Hibbett D.S."/>
        </authorList>
    </citation>
    <scope>NUCLEOTIDE SEQUENCE [LARGE SCALE GENOMIC DNA]</scope>
    <source>
        <strain evidence="1 2">TC161</strain>
    </source>
</reference>
<dbReference type="OrthoDB" id="5352953at2759"/>
<accession>A0A165FHS6</accession>
<name>A0A165FHS6_XYLHT</name>
<dbReference type="GeneID" id="28898056"/>
<dbReference type="Proteomes" id="UP000076632">
    <property type="component" value="Unassembled WGS sequence"/>
</dbReference>